<dbReference type="PANTHER" id="PTHR12526:SF641">
    <property type="entry name" value="LIPOPOLYSACCHARIDE CORE BIOSYNTHESIS PROTEIN RFAG"/>
    <property type="match status" value="1"/>
</dbReference>
<evidence type="ECO:0000259" key="2">
    <source>
        <dbReference type="Pfam" id="PF13439"/>
    </source>
</evidence>
<dbReference type="InterPro" id="IPR001296">
    <property type="entry name" value="Glyco_trans_1"/>
</dbReference>
<dbReference type="Gene3D" id="3.40.50.2000">
    <property type="entry name" value="Glycogen Phosphorylase B"/>
    <property type="match status" value="2"/>
</dbReference>
<accession>A0A520S6U9</accession>
<protein>
    <submittedName>
        <fullName evidence="3">Glycosyltransferase</fullName>
    </submittedName>
</protein>
<keyword evidence="3" id="KW-0808">Transferase</keyword>
<evidence type="ECO:0000313" key="4">
    <source>
        <dbReference type="Proteomes" id="UP000320404"/>
    </source>
</evidence>
<name>A0A520S6U9_9GAMM</name>
<dbReference type="GO" id="GO:0016757">
    <property type="term" value="F:glycosyltransferase activity"/>
    <property type="evidence" value="ECO:0007669"/>
    <property type="project" value="InterPro"/>
</dbReference>
<evidence type="ECO:0000313" key="3">
    <source>
        <dbReference type="EMBL" id="RZO78174.1"/>
    </source>
</evidence>
<dbReference type="Proteomes" id="UP000320404">
    <property type="component" value="Unassembled WGS sequence"/>
</dbReference>
<gene>
    <name evidence="3" type="ORF">EVA69_00665</name>
</gene>
<sequence length="379" mass="42785">MKLCFLIYHYFPYGGQQRDFFRIATACLSRGHEIEVYALRWQGEQPQGFNVTLAPFKALSRLELYRRYSAWVEERIAKSTPDLVIGFNKMPHLDLYFAADSCFLHTAATQRGSYYKYTPRFKHFSVYEEAVFGADSKAHSLVLSPLQTSQYIEYYPKCGERLHQVPPGIEGDRKADSREPELRTSMRAELGITENEVLLLQVGSGFKIKGVDRALHAIAALPEYWRQRTRYVLVGQGRPNRYLRQARKLGISDLVTVLPGRDDIPRFMQGADLLLHPAYMESAGYVLLEATIAGLPVLTTASCGYAFHIEQAQSGEVCAEPFQQAELNSRLLGMLETLPTSGWSKNGLEYGKRAELYTLPQVALEIIERLAAVAGKSRG</sequence>
<dbReference type="EMBL" id="SHAH01000004">
    <property type="protein sequence ID" value="RZO78174.1"/>
    <property type="molecule type" value="Genomic_DNA"/>
</dbReference>
<feature type="domain" description="Glycosyl transferase family 1" evidence="1">
    <location>
        <begin position="185"/>
        <end position="335"/>
    </location>
</feature>
<dbReference type="PANTHER" id="PTHR12526">
    <property type="entry name" value="GLYCOSYLTRANSFERASE"/>
    <property type="match status" value="1"/>
</dbReference>
<feature type="domain" description="Glycosyltransferase subfamily 4-like N-terminal" evidence="2">
    <location>
        <begin position="13"/>
        <end position="170"/>
    </location>
</feature>
<dbReference type="InterPro" id="IPR028098">
    <property type="entry name" value="Glyco_trans_4-like_N"/>
</dbReference>
<dbReference type="Pfam" id="PF13439">
    <property type="entry name" value="Glyco_transf_4"/>
    <property type="match status" value="1"/>
</dbReference>
<dbReference type="Pfam" id="PF00534">
    <property type="entry name" value="Glycos_transf_1"/>
    <property type="match status" value="1"/>
</dbReference>
<dbReference type="CDD" id="cd03801">
    <property type="entry name" value="GT4_PimA-like"/>
    <property type="match status" value="1"/>
</dbReference>
<dbReference type="AlphaFoldDB" id="A0A520S6U9"/>
<comment type="caution">
    <text evidence="3">The sequence shown here is derived from an EMBL/GenBank/DDBJ whole genome shotgun (WGS) entry which is preliminary data.</text>
</comment>
<reference evidence="3 4" key="1">
    <citation type="submission" date="2019-02" db="EMBL/GenBank/DDBJ databases">
        <title>Prokaryotic population dynamics and viral predation in marine succession experiment using metagenomics: the confinement effect.</title>
        <authorList>
            <person name="Haro-Moreno J.M."/>
            <person name="Rodriguez-Valera F."/>
            <person name="Lopez-Perez M."/>
        </authorList>
    </citation>
    <scope>NUCLEOTIDE SEQUENCE [LARGE SCALE GENOMIC DNA]</scope>
    <source>
        <strain evidence="3">MED-G158</strain>
    </source>
</reference>
<organism evidence="3 4">
    <name type="scientific">OM182 bacterium</name>
    <dbReference type="NCBI Taxonomy" id="2510334"/>
    <lineage>
        <taxon>Bacteria</taxon>
        <taxon>Pseudomonadati</taxon>
        <taxon>Pseudomonadota</taxon>
        <taxon>Gammaproteobacteria</taxon>
        <taxon>OMG group</taxon>
        <taxon>OM182 clade</taxon>
    </lineage>
</organism>
<dbReference type="GO" id="GO:1901135">
    <property type="term" value="P:carbohydrate derivative metabolic process"/>
    <property type="evidence" value="ECO:0007669"/>
    <property type="project" value="UniProtKB-ARBA"/>
</dbReference>
<proteinExistence type="predicted"/>
<dbReference type="SUPFAM" id="SSF53756">
    <property type="entry name" value="UDP-Glycosyltransferase/glycogen phosphorylase"/>
    <property type="match status" value="1"/>
</dbReference>
<evidence type="ECO:0000259" key="1">
    <source>
        <dbReference type="Pfam" id="PF00534"/>
    </source>
</evidence>